<dbReference type="PROSITE" id="PS50146">
    <property type="entry name" value="DAGK"/>
    <property type="match status" value="1"/>
</dbReference>
<evidence type="ECO:0000313" key="3">
    <source>
        <dbReference type="Ensembl" id="ENSPKIP00000004322.1"/>
    </source>
</evidence>
<dbReference type="PANTHER" id="PTHR12358">
    <property type="entry name" value="SPHINGOSINE KINASE"/>
    <property type="match status" value="1"/>
</dbReference>
<dbReference type="SUPFAM" id="SSF111331">
    <property type="entry name" value="NAD kinase/diacylglycerol kinase-like"/>
    <property type="match status" value="1"/>
</dbReference>
<reference evidence="3" key="1">
    <citation type="submission" date="2025-08" db="UniProtKB">
        <authorList>
            <consortium name="Ensembl"/>
        </authorList>
    </citation>
    <scope>IDENTIFICATION</scope>
</reference>
<keyword evidence="4" id="KW-1185">Reference proteome</keyword>
<dbReference type="Gene3D" id="3.40.50.10330">
    <property type="entry name" value="Probable inorganic polyphosphate/atp-NAD kinase, domain 1"/>
    <property type="match status" value="1"/>
</dbReference>
<evidence type="ECO:0000259" key="2">
    <source>
        <dbReference type="PROSITE" id="PS50146"/>
    </source>
</evidence>
<dbReference type="Proteomes" id="UP000261540">
    <property type="component" value="Unplaced"/>
</dbReference>
<feature type="domain" description="DAGKc" evidence="2">
    <location>
        <begin position="202"/>
        <end position="351"/>
    </location>
</feature>
<dbReference type="CTD" id="375298"/>
<dbReference type="PANTHER" id="PTHR12358:SF26">
    <property type="entry name" value="CERAMIDE KINASE-LIKE PROTEIN"/>
    <property type="match status" value="1"/>
</dbReference>
<dbReference type="Gene3D" id="2.60.200.40">
    <property type="match status" value="1"/>
</dbReference>
<dbReference type="GO" id="GO:0001727">
    <property type="term" value="F:lipid kinase activity"/>
    <property type="evidence" value="ECO:0007669"/>
    <property type="project" value="TreeGrafter"/>
</dbReference>
<dbReference type="STRING" id="1676925.ENSPKIP00000004322"/>
<feature type="region of interest" description="Disordered" evidence="1">
    <location>
        <begin position="1"/>
        <end position="73"/>
    </location>
</feature>
<dbReference type="InterPro" id="IPR017438">
    <property type="entry name" value="ATP-NAD_kinase_N"/>
</dbReference>
<dbReference type="GO" id="GO:0042461">
    <property type="term" value="P:photoreceptor cell development"/>
    <property type="evidence" value="ECO:0007669"/>
    <property type="project" value="Ensembl"/>
</dbReference>
<sequence>MFESPRKSTNRHAWSESQEELRETQPVSPLKTGSRGRKKKRKQHKQHQQHPQRQQRSNRSVSIPRLRTGKPSALTLGKGAAFNAEDAIVKGIFEIEKKSCDVVLTATRVIWTPIEPETPTGESGSWRREEHVELRNVFAVKVKRRRSVGQQWGGTLLGLTLFCCVRKGAKLKERPMHLNNLSADHCEVWFRHLKDLLSGFQDRPKSLMVFVNPTSHRKEAYQTYRDEVAPLFKLADIKADVTVTKRRGHALAILREGQLDAYDGVVCVGGDGSVAEVAHALLLRAQMDAGRDTDSIFTPVRAALPLGVIPAGSTDIVACSVHGISHPVTAAMHIIMGHRQAVDVSSFSSQGRLIRFGFSCMFGFGGRTLALAEKHRWMPPSQRLEFAVIRTLANLKPEDCELSFLSVKQDQETTKEPKGQKILLSRRDSSRNIGEQDIEDDEPWVTIQGLLLNISIMAIPCLCSMAPRGLAPNTRLDNGSMSVIAVRNASRSEFIKHLKRYGNLNNQFGFPFVETHTARAVRLRPRSRGDWAEDVSEKAADFDSKNIPIISSEVSYPWNIDGDLLEVPGELLIRVHPQLILLFGVNTEEVDDGPAKCGCI</sequence>
<feature type="compositionally biased region" description="Basic residues" evidence="1">
    <location>
        <begin position="34"/>
        <end position="50"/>
    </location>
</feature>
<evidence type="ECO:0000256" key="1">
    <source>
        <dbReference type="SAM" id="MobiDB-lite"/>
    </source>
</evidence>
<name>A0A3B3QC76_9TELE</name>
<dbReference type="SMART" id="SM00046">
    <property type="entry name" value="DAGKc"/>
    <property type="match status" value="1"/>
</dbReference>
<dbReference type="GO" id="GO:0005634">
    <property type="term" value="C:nucleus"/>
    <property type="evidence" value="ECO:0007669"/>
    <property type="project" value="Ensembl"/>
</dbReference>
<dbReference type="InterPro" id="IPR016064">
    <property type="entry name" value="NAD/diacylglycerol_kinase_sf"/>
</dbReference>
<dbReference type="GO" id="GO:1902176">
    <property type="term" value="P:negative regulation of oxidative stress-induced intrinsic apoptotic signaling pathway"/>
    <property type="evidence" value="ECO:0007669"/>
    <property type="project" value="Ensembl"/>
</dbReference>
<dbReference type="GO" id="GO:0006665">
    <property type="term" value="P:sphingolipid metabolic process"/>
    <property type="evidence" value="ECO:0007669"/>
    <property type="project" value="TreeGrafter"/>
</dbReference>
<proteinExistence type="predicted"/>
<dbReference type="InterPro" id="IPR045363">
    <property type="entry name" value="CERK_C"/>
</dbReference>
<dbReference type="InterPro" id="IPR001206">
    <property type="entry name" value="Diacylglycerol_kinase_cat_dom"/>
</dbReference>
<dbReference type="AlphaFoldDB" id="A0A3B3QC76"/>
<dbReference type="Ensembl" id="ENSPKIT00000028304.1">
    <property type="protein sequence ID" value="ENSPKIP00000004322.1"/>
    <property type="gene ID" value="ENSPKIG00000021481.1"/>
</dbReference>
<evidence type="ECO:0000313" key="4">
    <source>
        <dbReference type="Proteomes" id="UP000261540"/>
    </source>
</evidence>
<accession>A0A3B3QC76</accession>
<dbReference type="GO" id="GO:0016020">
    <property type="term" value="C:membrane"/>
    <property type="evidence" value="ECO:0007669"/>
    <property type="project" value="GOC"/>
</dbReference>
<dbReference type="GO" id="GO:0010842">
    <property type="term" value="P:retina layer formation"/>
    <property type="evidence" value="ECO:0007669"/>
    <property type="project" value="Ensembl"/>
</dbReference>
<dbReference type="GeneTree" id="ENSGT00940000157578"/>
<dbReference type="GO" id="GO:2000425">
    <property type="term" value="P:regulation of apoptotic cell clearance"/>
    <property type="evidence" value="ECO:0007669"/>
    <property type="project" value="Ensembl"/>
</dbReference>
<dbReference type="GO" id="GO:0005829">
    <property type="term" value="C:cytosol"/>
    <property type="evidence" value="ECO:0007669"/>
    <property type="project" value="Ensembl"/>
</dbReference>
<protein>
    <submittedName>
        <fullName evidence="3">Ceramide kinase-like</fullName>
    </submittedName>
</protein>
<dbReference type="Pfam" id="PF19280">
    <property type="entry name" value="CERK_C"/>
    <property type="match status" value="1"/>
</dbReference>
<dbReference type="KEGG" id="pki:111838578"/>
<dbReference type="OrthoDB" id="3853857at2759"/>
<organism evidence="3 4">
    <name type="scientific">Paramormyrops kingsleyae</name>
    <dbReference type="NCBI Taxonomy" id="1676925"/>
    <lineage>
        <taxon>Eukaryota</taxon>
        <taxon>Metazoa</taxon>
        <taxon>Chordata</taxon>
        <taxon>Craniata</taxon>
        <taxon>Vertebrata</taxon>
        <taxon>Euteleostomi</taxon>
        <taxon>Actinopterygii</taxon>
        <taxon>Neopterygii</taxon>
        <taxon>Teleostei</taxon>
        <taxon>Osteoglossocephala</taxon>
        <taxon>Osteoglossomorpha</taxon>
        <taxon>Osteoglossiformes</taxon>
        <taxon>Mormyridae</taxon>
        <taxon>Paramormyrops</taxon>
    </lineage>
</organism>
<dbReference type="Pfam" id="PF00781">
    <property type="entry name" value="DAGK_cat"/>
    <property type="match status" value="1"/>
</dbReference>
<dbReference type="InterPro" id="IPR050187">
    <property type="entry name" value="Lipid_Phosphate_FormReg"/>
</dbReference>
<reference evidence="3" key="2">
    <citation type="submission" date="2025-09" db="UniProtKB">
        <authorList>
            <consortium name="Ensembl"/>
        </authorList>
    </citation>
    <scope>IDENTIFICATION</scope>
</reference>